<organism evidence="1 2">
    <name type="scientific">Mycena rosella</name>
    <name type="common">Pink bonnet</name>
    <name type="synonym">Agaricus rosellus</name>
    <dbReference type="NCBI Taxonomy" id="1033263"/>
    <lineage>
        <taxon>Eukaryota</taxon>
        <taxon>Fungi</taxon>
        <taxon>Dikarya</taxon>
        <taxon>Basidiomycota</taxon>
        <taxon>Agaricomycotina</taxon>
        <taxon>Agaricomycetes</taxon>
        <taxon>Agaricomycetidae</taxon>
        <taxon>Agaricales</taxon>
        <taxon>Marasmiineae</taxon>
        <taxon>Mycenaceae</taxon>
        <taxon>Mycena</taxon>
    </lineage>
</organism>
<protein>
    <submittedName>
        <fullName evidence="1">Uncharacterized protein</fullName>
    </submittedName>
</protein>
<accession>A0AAD7D5U9</accession>
<evidence type="ECO:0000313" key="1">
    <source>
        <dbReference type="EMBL" id="KAJ7681115.1"/>
    </source>
</evidence>
<dbReference type="AlphaFoldDB" id="A0AAD7D5U9"/>
<proteinExistence type="predicted"/>
<sequence length="370" mass="41821">MASDWDRVLEYSHRVKSLLCRDRQPHIGEPALIRVYETVRQGLSPMPYHILCPVVAALGQMSESLISEELHPVDEYPTDSDHRRIYSFLRTLTHVEVLNVSVVDAVTLTHLGRLTSLKTLSTVFPNLRAANIAVGGGKISALIAFMRMWKTPRLISFEVEVNGFGEFECIRDFDAVLGTQCEHNERQTLSVQRYHGHADSIDIIIPHSGHPLRPLFAFNHLTTLHIRVPSGYELDDATISDMARAWPCIEIIVLRCPTITLNIRPNAHSLPSMPSHNTTPILQSSPVAVFLSCIFLKLTKIGKWGWQGSGNNEEERYKQHWSEVEQLAHCWFYLVNLALGYKLMRSSTQLPYQSALTQHPRASLGLVLDC</sequence>
<keyword evidence="2" id="KW-1185">Reference proteome</keyword>
<evidence type="ECO:0000313" key="2">
    <source>
        <dbReference type="Proteomes" id="UP001221757"/>
    </source>
</evidence>
<comment type="caution">
    <text evidence="1">The sequence shown here is derived from an EMBL/GenBank/DDBJ whole genome shotgun (WGS) entry which is preliminary data.</text>
</comment>
<gene>
    <name evidence="1" type="ORF">B0H17DRAFT_1138682</name>
</gene>
<reference evidence="1" key="1">
    <citation type="submission" date="2023-03" db="EMBL/GenBank/DDBJ databases">
        <title>Massive genome expansion in bonnet fungi (Mycena s.s.) driven by repeated elements and novel gene families across ecological guilds.</title>
        <authorList>
            <consortium name="Lawrence Berkeley National Laboratory"/>
            <person name="Harder C.B."/>
            <person name="Miyauchi S."/>
            <person name="Viragh M."/>
            <person name="Kuo A."/>
            <person name="Thoen E."/>
            <person name="Andreopoulos B."/>
            <person name="Lu D."/>
            <person name="Skrede I."/>
            <person name="Drula E."/>
            <person name="Henrissat B."/>
            <person name="Morin E."/>
            <person name="Kohler A."/>
            <person name="Barry K."/>
            <person name="LaButti K."/>
            <person name="Morin E."/>
            <person name="Salamov A."/>
            <person name="Lipzen A."/>
            <person name="Mereny Z."/>
            <person name="Hegedus B."/>
            <person name="Baldrian P."/>
            <person name="Stursova M."/>
            <person name="Weitz H."/>
            <person name="Taylor A."/>
            <person name="Grigoriev I.V."/>
            <person name="Nagy L.G."/>
            <person name="Martin F."/>
            <person name="Kauserud H."/>
        </authorList>
    </citation>
    <scope>NUCLEOTIDE SEQUENCE</scope>
    <source>
        <strain evidence="1">CBHHK067</strain>
    </source>
</reference>
<name>A0AAD7D5U9_MYCRO</name>
<dbReference type="Proteomes" id="UP001221757">
    <property type="component" value="Unassembled WGS sequence"/>
</dbReference>
<dbReference type="EMBL" id="JARKIE010000122">
    <property type="protein sequence ID" value="KAJ7681115.1"/>
    <property type="molecule type" value="Genomic_DNA"/>
</dbReference>